<keyword evidence="5" id="KW-0489">Methyltransferase</keyword>
<dbReference type="Gene3D" id="3.40.50.150">
    <property type="entry name" value="Vaccinia Virus protein VP39"/>
    <property type="match status" value="1"/>
</dbReference>
<comment type="caution">
    <text evidence="5">The sequence shown here is derived from an EMBL/GenBank/DDBJ whole genome shotgun (WGS) entry which is preliminary data.</text>
</comment>
<gene>
    <name evidence="2" type="ORF">DRA33_20660</name>
    <name evidence="3" type="ORF">DS367_21410</name>
    <name evidence="5" type="ORF">G0E04_18780</name>
    <name evidence="4" type="ORF">G0E06_20115</name>
    <name evidence="6" type="ORF">G3V22_001538</name>
    <name evidence="7" type="ORF">G9X08_001148</name>
    <name evidence="8" type="ORF">G9X10_002994</name>
</gene>
<evidence type="ECO:0000313" key="7">
    <source>
        <dbReference type="EMBL" id="HAF7183724.1"/>
    </source>
</evidence>
<dbReference type="EMBL" id="DAAWBK010000024">
    <property type="protein sequence ID" value="HAF7183724.1"/>
    <property type="molecule type" value="Genomic_DNA"/>
</dbReference>
<dbReference type="InterPro" id="IPR029063">
    <property type="entry name" value="SAM-dependent_MTases_sf"/>
</dbReference>
<name>A0A5I0FRF1_SALET</name>
<organism evidence="5">
    <name type="scientific">Salmonella enterica subsp. enterica serovar Napoli</name>
    <dbReference type="NCBI Taxonomy" id="1151001"/>
    <lineage>
        <taxon>Bacteria</taxon>
        <taxon>Pseudomonadati</taxon>
        <taxon>Pseudomonadota</taxon>
        <taxon>Gammaproteobacteria</taxon>
        <taxon>Enterobacterales</taxon>
        <taxon>Enterobacteriaceae</taxon>
        <taxon>Salmonella</taxon>
    </lineage>
</organism>
<dbReference type="GO" id="GO:0008757">
    <property type="term" value="F:S-adenosylmethionine-dependent methyltransferase activity"/>
    <property type="evidence" value="ECO:0007669"/>
    <property type="project" value="InterPro"/>
</dbReference>
<evidence type="ECO:0000313" key="4">
    <source>
        <dbReference type="EMBL" id="HAC6990446.1"/>
    </source>
</evidence>
<reference evidence="2" key="2">
    <citation type="submission" date="2018-06" db="EMBL/GenBank/DDBJ databases">
        <authorList>
            <person name="Ashton P.M."/>
            <person name="Dallman T."/>
            <person name="Nair S."/>
            <person name="De Pinna E."/>
            <person name="Peters T."/>
            <person name="Grant K."/>
        </authorList>
    </citation>
    <scope>NUCLEOTIDE SEQUENCE</scope>
    <source>
        <strain evidence="2">161071</strain>
        <strain evidence="3">307234</strain>
    </source>
</reference>
<dbReference type="EMBL" id="DAAWBQ010000046">
    <property type="protein sequence ID" value="HAF7194572.1"/>
    <property type="molecule type" value="Genomic_DNA"/>
</dbReference>
<feature type="domain" description="Methyltransferase type 11" evidence="1">
    <location>
        <begin position="55"/>
        <end position="151"/>
    </location>
</feature>
<evidence type="ECO:0000313" key="3">
    <source>
        <dbReference type="EMBL" id="EBX7091773.1"/>
    </source>
</evidence>
<reference evidence="5" key="3">
    <citation type="submission" date="2018-07" db="EMBL/GenBank/DDBJ databases">
        <authorList>
            <consortium name="NCBI Pathogen Detection Project"/>
        </authorList>
    </citation>
    <scope>NUCLEOTIDE SEQUENCE</scope>
    <source>
        <strain evidence="5">Salmonella enterica</strain>
    </source>
</reference>
<dbReference type="PANTHER" id="PTHR43591">
    <property type="entry name" value="METHYLTRANSFERASE"/>
    <property type="match status" value="1"/>
</dbReference>
<dbReference type="EMBL" id="DAARCN010000016">
    <property type="protein sequence ID" value="HAE1852673.1"/>
    <property type="molecule type" value="Genomic_DNA"/>
</dbReference>
<protein>
    <submittedName>
        <fullName evidence="5">Methyltransferase domain-containing protein</fullName>
    </submittedName>
    <submittedName>
        <fullName evidence="2">SAM-dependent methyltransferase</fullName>
    </submittedName>
</protein>
<dbReference type="Pfam" id="PF08241">
    <property type="entry name" value="Methyltransf_11"/>
    <property type="match status" value="1"/>
</dbReference>
<accession>A0A5I0FRF1</accession>
<evidence type="ECO:0000313" key="5">
    <source>
        <dbReference type="EMBL" id="HAC7046081.1"/>
    </source>
</evidence>
<dbReference type="AlphaFoldDB" id="A0A5I0FRF1"/>
<dbReference type="SUPFAM" id="SSF53335">
    <property type="entry name" value="S-adenosyl-L-methionine-dependent methyltransferases"/>
    <property type="match status" value="1"/>
</dbReference>
<dbReference type="EMBL" id="AAHCRV010000065">
    <property type="protein sequence ID" value="EBU6392470.1"/>
    <property type="molecule type" value="Genomic_DNA"/>
</dbReference>
<dbReference type="InterPro" id="IPR013216">
    <property type="entry name" value="Methyltransf_11"/>
</dbReference>
<proteinExistence type="predicted"/>
<reference evidence="5" key="1">
    <citation type="journal article" date="2018" name="Genome Biol.">
        <title>SKESA: strategic k-mer extension for scrupulous assemblies.</title>
        <authorList>
            <person name="Souvorov A."/>
            <person name="Agarwala R."/>
            <person name="Lipman D.J."/>
        </authorList>
    </citation>
    <scope>NUCLEOTIDE SEQUENCE</scope>
    <source>
        <strain evidence="5">Salmonella enterica</strain>
    </source>
</reference>
<sequence>MSTPLDKIKKAYNSPPWWYDIRGFFILIFSYRSSLREQIRFFGINMGNKHLEVAIGSGTLTCLELFWRRINKLPNVEIIGVDYAIPMLNGAIKRFRKNPNIKLYHTDVAKMPFKDNEFNTVNVANAMHCFPDIDMALLEIWRVTQPRGTLAANILLYPNTGSYTLKKLAEFINTWGMRKGILYSPYKKQDIRQRIIQAGWFIEYERVKGNTYNVLARKIK</sequence>
<dbReference type="GO" id="GO:0032259">
    <property type="term" value="P:methylation"/>
    <property type="evidence" value="ECO:0007669"/>
    <property type="project" value="UniProtKB-KW"/>
</dbReference>
<evidence type="ECO:0000313" key="2">
    <source>
        <dbReference type="EMBL" id="EBU6392470.1"/>
    </source>
</evidence>
<evidence type="ECO:0000259" key="1">
    <source>
        <dbReference type="Pfam" id="PF08241"/>
    </source>
</evidence>
<keyword evidence="5" id="KW-0808">Transferase</keyword>
<evidence type="ECO:0000313" key="6">
    <source>
        <dbReference type="EMBL" id="HAE1852673.1"/>
    </source>
</evidence>
<dbReference type="EMBL" id="DAAMKA010000068">
    <property type="protein sequence ID" value="HAC6990446.1"/>
    <property type="molecule type" value="Genomic_DNA"/>
</dbReference>
<dbReference type="EMBL" id="AAHMAG010000065">
    <property type="protein sequence ID" value="EBX7091773.1"/>
    <property type="molecule type" value="Genomic_DNA"/>
</dbReference>
<dbReference type="EMBL" id="DAAMKB010000071">
    <property type="protein sequence ID" value="HAC7046081.1"/>
    <property type="molecule type" value="Genomic_DNA"/>
</dbReference>
<evidence type="ECO:0000313" key="8">
    <source>
        <dbReference type="EMBL" id="HAF7194572.1"/>
    </source>
</evidence>